<comment type="caution">
    <text evidence="6">The sequence shown here is derived from an EMBL/GenBank/DDBJ whole genome shotgun (WGS) entry which is preliminary data.</text>
</comment>
<keyword evidence="4" id="KW-0408">Iron</keyword>
<name>A0A9X1W108_9BURK</name>
<proteinExistence type="predicted"/>
<accession>A0A9X1W108</accession>
<dbReference type="Gene3D" id="2.60.120.650">
    <property type="entry name" value="Cupin"/>
    <property type="match status" value="1"/>
</dbReference>
<sequence length="317" mass="36419">MTAPLGPRFQLIEETTWEALARDGRQAPFERPVLVKGGLRHWPAAQWSFESLARLQNADGRQLTTKFTDGLVEQGLTQGRPYLPVEPYLRELMPAEQAPELDTGLLPLSRRRQLAPGESFHLDWAYMQSFQANRLYLAQWDILKQFPQLRRDFDLGDLWPGRRWTWEFVFIGPARTVTGLHNDFPHNWFCQLRGVKEFILFPPDQSPHLCPAQKYDWGATLSDINISRLPEQPHELAQFEQASGLYARVEAGDALFIPKRTWHSVVSLLPSISLGVFGLTASEVLTGGAWATWLDTLHHLHLYRWGNCTCHRALQMR</sequence>
<keyword evidence="3" id="KW-0560">Oxidoreductase</keyword>
<organism evidence="6 7">
    <name type="scientific">Variovorax terrae</name>
    <dbReference type="NCBI Taxonomy" id="2923278"/>
    <lineage>
        <taxon>Bacteria</taxon>
        <taxon>Pseudomonadati</taxon>
        <taxon>Pseudomonadota</taxon>
        <taxon>Betaproteobacteria</taxon>
        <taxon>Burkholderiales</taxon>
        <taxon>Comamonadaceae</taxon>
        <taxon>Variovorax</taxon>
    </lineage>
</organism>
<protein>
    <submittedName>
        <fullName evidence="6">Cupin-like domain-containing protein</fullName>
    </submittedName>
</protein>
<keyword evidence="2" id="KW-0479">Metal-binding</keyword>
<evidence type="ECO:0000256" key="4">
    <source>
        <dbReference type="ARBA" id="ARBA00023004"/>
    </source>
</evidence>
<evidence type="ECO:0000256" key="3">
    <source>
        <dbReference type="ARBA" id="ARBA00023002"/>
    </source>
</evidence>
<dbReference type="GO" id="GO:0016491">
    <property type="term" value="F:oxidoreductase activity"/>
    <property type="evidence" value="ECO:0007669"/>
    <property type="project" value="UniProtKB-KW"/>
</dbReference>
<dbReference type="SUPFAM" id="SSF51197">
    <property type="entry name" value="Clavaminate synthase-like"/>
    <property type="match status" value="1"/>
</dbReference>
<keyword evidence="7" id="KW-1185">Reference proteome</keyword>
<dbReference type="Pfam" id="PF13621">
    <property type="entry name" value="Cupin_8"/>
    <property type="match status" value="1"/>
</dbReference>
<dbReference type="AlphaFoldDB" id="A0A9X1W108"/>
<dbReference type="GO" id="GO:0046872">
    <property type="term" value="F:metal ion binding"/>
    <property type="evidence" value="ECO:0007669"/>
    <property type="project" value="UniProtKB-KW"/>
</dbReference>
<comment type="cofactor">
    <cofactor evidence="1">
        <name>Fe(2+)</name>
        <dbReference type="ChEBI" id="CHEBI:29033"/>
    </cofactor>
</comment>
<reference evidence="6" key="1">
    <citation type="submission" date="2022-03" db="EMBL/GenBank/DDBJ databases">
        <authorList>
            <person name="Woo C.Y."/>
        </authorList>
    </citation>
    <scope>NUCLEOTIDE SEQUENCE</scope>
    <source>
        <strain evidence="6">CYS-02</strain>
    </source>
</reference>
<evidence type="ECO:0000256" key="1">
    <source>
        <dbReference type="ARBA" id="ARBA00001954"/>
    </source>
</evidence>
<evidence type="ECO:0000259" key="5">
    <source>
        <dbReference type="PROSITE" id="PS51184"/>
    </source>
</evidence>
<dbReference type="Proteomes" id="UP001139447">
    <property type="component" value="Unassembled WGS sequence"/>
</dbReference>
<dbReference type="RefSeq" id="WP_243309319.1">
    <property type="nucleotide sequence ID" value="NZ_JALGBI010000003.1"/>
</dbReference>
<gene>
    <name evidence="6" type="ORF">MMF98_21115</name>
</gene>
<dbReference type="PANTHER" id="PTHR12461:SF106">
    <property type="entry name" value="BIFUNCTIONAL PEPTIDASE AND ARGINYL-HYDROXYLASE JMJD5"/>
    <property type="match status" value="1"/>
</dbReference>
<dbReference type="SMART" id="SM00558">
    <property type="entry name" value="JmjC"/>
    <property type="match status" value="1"/>
</dbReference>
<evidence type="ECO:0000313" key="7">
    <source>
        <dbReference type="Proteomes" id="UP001139447"/>
    </source>
</evidence>
<evidence type="ECO:0000313" key="6">
    <source>
        <dbReference type="EMBL" id="MCJ0765722.1"/>
    </source>
</evidence>
<dbReference type="InterPro" id="IPR041667">
    <property type="entry name" value="Cupin_8"/>
</dbReference>
<dbReference type="EMBL" id="JALGBI010000003">
    <property type="protein sequence ID" value="MCJ0765722.1"/>
    <property type="molecule type" value="Genomic_DNA"/>
</dbReference>
<dbReference type="InterPro" id="IPR003347">
    <property type="entry name" value="JmjC_dom"/>
</dbReference>
<feature type="domain" description="JmjC" evidence="5">
    <location>
        <begin position="135"/>
        <end position="295"/>
    </location>
</feature>
<dbReference type="PANTHER" id="PTHR12461">
    <property type="entry name" value="HYPOXIA-INDUCIBLE FACTOR 1 ALPHA INHIBITOR-RELATED"/>
    <property type="match status" value="1"/>
</dbReference>
<dbReference type="PROSITE" id="PS51184">
    <property type="entry name" value="JMJC"/>
    <property type="match status" value="1"/>
</dbReference>
<evidence type="ECO:0000256" key="2">
    <source>
        <dbReference type="ARBA" id="ARBA00022723"/>
    </source>
</evidence>